<name>A0ABU1TQH2_9FLAO</name>
<protein>
    <recommendedName>
        <fullName evidence="4">DUF4129 domain-containing protein</fullName>
    </recommendedName>
</protein>
<evidence type="ECO:0000256" key="1">
    <source>
        <dbReference type="SAM" id="Phobius"/>
    </source>
</evidence>
<feature type="transmembrane region" description="Helical" evidence="1">
    <location>
        <begin position="103"/>
        <end position="121"/>
    </location>
</feature>
<keyword evidence="1" id="KW-1133">Transmembrane helix</keyword>
<gene>
    <name evidence="2" type="ORF">J2X31_001670</name>
</gene>
<dbReference type="Proteomes" id="UP001255185">
    <property type="component" value="Unassembled WGS sequence"/>
</dbReference>
<keyword evidence="1" id="KW-0812">Transmembrane</keyword>
<evidence type="ECO:0000313" key="2">
    <source>
        <dbReference type="EMBL" id="MDR6967658.1"/>
    </source>
</evidence>
<sequence length="251" mass="30280">MTKLFYILLFLFSAEFYGQDTLAKVENDGVLYTEKDIKIDTSKVEKLHFEPSFKEKYDSDDFVYEEKTKQQNIWERFKEWLADLFSRLFGITNNETAKDTVVIVMRVIAVLLILFVVYLIVKAIMNKEGKWIFGKNSDRRLINYDEIEKNLHLVDFEKLIKQSIQSGEKRLTIRYYYLWLLKKMSEKQIIEWDAEKTNSDYLYEIKSENFKKDFAYLSYLYNYIWYGEFEIDEPTFEKAKKAFEKSIQSVY</sequence>
<dbReference type="EMBL" id="JAVDVI010000006">
    <property type="protein sequence ID" value="MDR6967658.1"/>
    <property type="molecule type" value="Genomic_DNA"/>
</dbReference>
<accession>A0ABU1TQH2</accession>
<reference evidence="2 3" key="1">
    <citation type="submission" date="2023-07" db="EMBL/GenBank/DDBJ databases">
        <title>Sorghum-associated microbial communities from plants grown in Nebraska, USA.</title>
        <authorList>
            <person name="Schachtman D."/>
        </authorList>
    </citation>
    <scope>NUCLEOTIDE SEQUENCE [LARGE SCALE GENOMIC DNA]</scope>
    <source>
        <strain evidence="2 3">3773</strain>
    </source>
</reference>
<keyword evidence="3" id="KW-1185">Reference proteome</keyword>
<evidence type="ECO:0000313" key="3">
    <source>
        <dbReference type="Proteomes" id="UP001255185"/>
    </source>
</evidence>
<proteinExistence type="predicted"/>
<organism evidence="2 3">
    <name type="scientific">Flavobacterium arsenatis</name>
    <dbReference type="NCBI Taxonomy" id="1484332"/>
    <lineage>
        <taxon>Bacteria</taxon>
        <taxon>Pseudomonadati</taxon>
        <taxon>Bacteroidota</taxon>
        <taxon>Flavobacteriia</taxon>
        <taxon>Flavobacteriales</taxon>
        <taxon>Flavobacteriaceae</taxon>
        <taxon>Flavobacterium</taxon>
    </lineage>
</organism>
<comment type="caution">
    <text evidence="2">The sequence shown here is derived from an EMBL/GenBank/DDBJ whole genome shotgun (WGS) entry which is preliminary data.</text>
</comment>
<dbReference type="RefSeq" id="WP_310025891.1">
    <property type="nucleotide sequence ID" value="NZ_JAVDVI010000006.1"/>
</dbReference>
<evidence type="ECO:0008006" key="4">
    <source>
        <dbReference type="Google" id="ProtNLM"/>
    </source>
</evidence>
<keyword evidence="1" id="KW-0472">Membrane</keyword>